<protein>
    <recommendedName>
        <fullName evidence="4">Integral membrane protein</fullName>
    </recommendedName>
</protein>
<dbReference type="InterPro" id="IPR037185">
    <property type="entry name" value="EmrE-like"/>
</dbReference>
<evidence type="ECO:0008006" key="4">
    <source>
        <dbReference type="Google" id="ProtNLM"/>
    </source>
</evidence>
<feature type="transmembrane region" description="Helical" evidence="1">
    <location>
        <begin position="331"/>
        <end position="350"/>
    </location>
</feature>
<proteinExistence type="predicted"/>
<dbReference type="PANTHER" id="PTHR13146:SF7">
    <property type="entry name" value="INTEGRAL MEMBRANE PROTEIN DUF6 DOMAIN CONTAINING PROTEIN"/>
    <property type="match status" value="1"/>
</dbReference>
<dbReference type="GeneID" id="94849056"/>
<reference evidence="2" key="1">
    <citation type="submission" date="2016-10" db="EMBL/GenBank/DDBJ databases">
        <authorList>
            <person name="Benchimol M."/>
            <person name="Almeida L.G."/>
            <person name="Vasconcelos A.T."/>
            <person name="Perreira-Neves A."/>
            <person name="Rosa I.A."/>
            <person name="Tasca T."/>
            <person name="Bogo M.R."/>
            <person name="de Souza W."/>
        </authorList>
    </citation>
    <scope>NUCLEOTIDE SEQUENCE [LARGE SCALE GENOMIC DNA]</scope>
    <source>
        <strain evidence="2">K</strain>
    </source>
</reference>
<feature type="transmembrane region" description="Helical" evidence="1">
    <location>
        <begin position="146"/>
        <end position="169"/>
    </location>
</feature>
<dbReference type="SUPFAM" id="SSF103481">
    <property type="entry name" value="Multidrug resistance efflux transporter EmrE"/>
    <property type="match status" value="1"/>
</dbReference>
<keyword evidence="1" id="KW-1133">Transmembrane helix</keyword>
<sequence length="380" mass="42479">MSDRSEASCLKKTIALTTFFVCGAFSSVLSNILYCMESKGLHNIVKPFRKPWFQVWGMFVAMTLLIFNTSFIKTCKCQKYKIGDPICGIGLFRIVSLPALCDNMATILSTVALLYLAPSIWQMMRGSALIFTAIFTIFYRHRRLNLVDWIGVSITVLGLVIIGVSSLVATKKGVGNSGSSVILQIISFVLILVAQALQAFQCILEEEFLHDIDATESEIVAYEGVWGLFITSFIMMPLANIIPESWGEGLFEQSIESFVMVAHSWQIFLLMIFYIIVIAGFNQAGMTVIEFSSAIHKNIYEALRSIAVWVLSVIVHYIWPSSEAGESITMMSLVQLAGFIVMIIGSFIYNRVIPLKCLEKDNIEETTKTDFDQPLNPDLM</sequence>
<dbReference type="OrthoDB" id="29773at2759"/>
<accession>A0A1J4KX04</accession>
<feature type="transmembrane region" description="Helical" evidence="1">
    <location>
        <begin position="120"/>
        <end position="139"/>
    </location>
</feature>
<feature type="transmembrane region" description="Helical" evidence="1">
    <location>
        <begin position="181"/>
        <end position="200"/>
    </location>
</feature>
<evidence type="ECO:0000256" key="1">
    <source>
        <dbReference type="SAM" id="Phobius"/>
    </source>
</evidence>
<keyword evidence="1" id="KW-0472">Membrane</keyword>
<organism evidence="2 3">
    <name type="scientific">Tritrichomonas foetus</name>
    <dbReference type="NCBI Taxonomy" id="1144522"/>
    <lineage>
        <taxon>Eukaryota</taxon>
        <taxon>Metamonada</taxon>
        <taxon>Parabasalia</taxon>
        <taxon>Tritrichomonadida</taxon>
        <taxon>Tritrichomonadidae</taxon>
        <taxon>Tritrichomonas</taxon>
    </lineage>
</organism>
<feature type="transmembrane region" description="Helical" evidence="1">
    <location>
        <begin position="220"/>
        <end position="242"/>
    </location>
</feature>
<feature type="transmembrane region" description="Helical" evidence="1">
    <location>
        <begin position="12"/>
        <end position="33"/>
    </location>
</feature>
<feature type="transmembrane region" description="Helical" evidence="1">
    <location>
        <begin position="53"/>
        <end position="71"/>
    </location>
</feature>
<dbReference type="RefSeq" id="XP_068368552.1">
    <property type="nucleotide sequence ID" value="XM_068514352.1"/>
</dbReference>
<name>A0A1J4KX04_9EUKA</name>
<dbReference type="AlphaFoldDB" id="A0A1J4KX04"/>
<keyword evidence="3" id="KW-1185">Reference proteome</keyword>
<dbReference type="Proteomes" id="UP000179807">
    <property type="component" value="Unassembled WGS sequence"/>
</dbReference>
<comment type="caution">
    <text evidence="2">The sequence shown here is derived from an EMBL/GenBank/DDBJ whole genome shotgun (WGS) entry which is preliminary data.</text>
</comment>
<gene>
    <name evidence="2" type="ORF">TRFO_42523</name>
</gene>
<feature type="transmembrane region" description="Helical" evidence="1">
    <location>
        <begin position="91"/>
        <end position="114"/>
    </location>
</feature>
<dbReference type="PANTHER" id="PTHR13146">
    <property type="match status" value="1"/>
</dbReference>
<evidence type="ECO:0000313" key="2">
    <source>
        <dbReference type="EMBL" id="OHT15416.1"/>
    </source>
</evidence>
<keyword evidence="1" id="KW-0812">Transmembrane</keyword>
<evidence type="ECO:0000313" key="3">
    <source>
        <dbReference type="Proteomes" id="UP000179807"/>
    </source>
</evidence>
<feature type="transmembrane region" description="Helical" evidence="1">
    <location>
        <begin position="302"/>
        <end position="319"/>
    </location>
</feature>
<feature type="transmembrane region" description="Helical" evidence="1">
    <location>
        <begin position="262"/>
        <end position="281"/>
    </location>
</feature>
<dbReference type="VEuPathDB" id="TrichDB:TRFO_42523"/>
<dbReference type="GO" id="GO:0016020">
    <property type="term" value="C:membrane"/>
    <property type="evidence" value="ECO:0007669"/>
    <property type="project" value="TreeGrafter"/>
</dbReference>
<dbReference type="EMBL" id="MLAK01000225">
    <property type="protein sequence ID" value="OHT15416.1"/>
    <property type="molecule type" value="Genomic_DNA"/>
</dbReference>